<feature type="chain" id="PRO_5041291539" description="Yip1 domain-containing protein" evidence="2">
    <location>
        <begin position="24"/>
        <end position="318"/>
    </location>
</feature>
<evidence type="ECO:0000256" key="1">
    <source>
        <dbReference type="SAM" id="Phobius"/>
    </source>
</evidence>
<keyword evidence="1" id="KW-1133">Transmembrane helix</keyword>
<sequence length="318" mass="33916">MTIIRRLALLIIAIGAVAGSAKAQDRQGDTDRRLVTPYVRAATDCVASAVRARLSASPSQLQLRAVINTVIETRLCSEAISDLVARYDSVYGGGSGSEFVRGPYLSDLPRAVRARLAVNDRVTTTPSASVTTLPSSAHIISNDDGKSRPQPSAVRHVNDATGQSYINNGASFREITDDDLKYYLSVALAVMVGSAFILFLLGCGSRYVVFSSIGDVGMAASIFLTPIAVVIAASLSFIAFSSREAMPPLEIIAISKSNPMLTLVLIMGCLVWIWSFFGTIASSIYFNGPIAGSLIACMKLSATLMLVIIWIGSFYVED</sequence>
<dbReference type="Proteomes" id="UP001055286">
    <property type="component" value="Unassembled WGS sequence"/>
</dbReference>
<dbReference type="EMBL" id="BPQJ01000095">
    <property type="protein sequence ID" value="GJD66950.1"/>
    <property type="molecule type" value="Genomic_DNA"/>
</dbReference>
<reference evidence="3" key="2">
    <citation type="submission" date="2021-08" db="EMBL/GenBank/DDBJ databases">
        <authorList>
            <person name="Tani A."/>
            <person name="Ola A."/>
            <person name="Ogura Y."/>
            <person name="Katsura K."/>
            <person name="Hayashi T."/>
        </authorList>
    </citation>
    <scope>NUCLEOTIDE SEQUENCE</scope>
    <source>
        <strain evidence="3">JCM 32048</strain>
    </source>
</reference>
<evidence type="ECO:0000313" key="3">
    <source>
        <dbReference type="EMBL" id="GJD66950.1"/>
    </source>
</evidence>
<reference evidence="3" key="1">
    <citation type="journal article" date="2016" name="Front. Microbiol.">
        <title>Genome Sequence of the Piezophilic, Mesophilic Sulfate-Reducing Bacterium Desulfovibrio indicus J2T.</title>
        <authorList>
            <person name="Cao J."/>
            <person name="Maignien L."/>
            <person name="Shao Z."/>
            <person name="Alain K."/>
            <person name="Jebbar M."/>
        </authorList>
    </citation>
    <scope>NUCLEOTIDE SEQUENCE</scope>
    <source>
        <strain evidence="3">JCM 32048</strain>
    </source>
</reference>
<keyword evidence="1" id="KW-0812">Transmembrane</keyword>
<evidence type="ECO:0000256" key="2">
    <source>
        <dbReference type="SAM" id="SignalP"/>
    </source>
</evidence>
<feature type="transmembrane region" description="Helical" evidence="1">
    <location>
        <begin position="260"/>
        <end position="286"/>
    </location>
</feature>
<proteinExistence type="predicted"/>
<feature type="transmembrane region" description="Helical" evidence="1">
    <location>
        <begin position="293"/>
        <end position="316"/>
    </location>
</feature>
<evidence type="ECO:0000313" key="4">
    <source>
        <dbReference type="Proteomes" id="UP001055286"/>
    </source>
</evidence>
<feature type="transmembrane region" description="Helical" evidence="1">
    <location>
        <begin position="216"/>
        <end position="240"/>
    </location>
</feature>
<evidence type="ECO:0008006" key="5">
    <source>
        <dbReference type="Google" id="ProtNLM"/>
    </source>
</evidence>
<accession>A0AA37HJ53</accession>
<name>A0AA37HJ53_9HYPH</name>
<keyword evidence="1" id="KW-0472">Membrane</keyword>
<protein>
    <recommendedName>
        <fullName evidence="5">Yip1 domain-containing protein</fullName>
    </recommendedName>
</protein>
<dbReference type="RefSeq" id="WP_238193810.1">
    <property type="nucleotide sequence ID" value="NZ_BPQJ01000095.1"/>
</dbReference>
<keyword evidence="4" id="KW-1185">Reference proteome</keyword>
<feature type="transmembrane region" description="Helical" evidence="1">
    <location>
        <begin position="182"/>
        <end position="204"/>
    </location>
</feature>
<feature type="signal peptide" evidence="2">
    <location>
        <begin position="1"/>
        <end position="23"/>
    </location>
</feature>
<comment type="caution">
    <text evidence="3">The sequence shown here is derived from an EMBL/GenBank/DDBJ whole genome shotgun (WGS) entry which is preliminary data.</text>
</comment>
<gene>
    <name evidence="3" type="ORF">MPEAHAMD_7149</name>
</gene>
<dbReference type="AlphaFoldDB" id="A0AA37HJ53"/>
<organism evidence="3 4">
    <name type="scientific">Methylobacterium frigidaeris</name>
    <dbReference type="NCBI Taxonomy" id="2038277"/>
    <lineage>
        <taxon>Bacteria</taxon>
        <taxon>Pseudomonadati</taxon>
        <taxon>Pseudomonadota</taxon>
        <taxon>Alphaproteobacteria</taxon>
        <taxon>Hyphomicrobiales</taxon>
        <taxon>Methylobacteriaceae</taxon>
        <taxon>Methylobacterium</taxon>
    </lineage>
</organism>
<keyword evidence="2" id="KW-0732">Signal</keyword>